<accession>A0AAN9H6X4</accession>
<gene>
    <name evidence="2" type="ORF">R3I93_008711</name>
</gene>
<comment type="caution">
    <text evidence="2">The sequence shown here is derived from an EMBL/GenBank/DDBJ whole genome shotgun (WGS) entry which is preliminary data.</text>
</comment>
<organism evidence="2 3">
    <name type="scientific">Phoxinus phoxinus</name>
    <name type="common">Eurasian minnow</name>
    <dbReference type="NCBI Taxonomy" id="58324"/>
    <lineage>
        <taxon>Eukaryota</taxon>
        <taxon>Metazoa</taxon>
        <taxon>Chordata</taxon>
        <taxon>Craniata</taxon>
        <taxon>Vertebrata</taxon>
        <taxon>Euteleostomi</taxon>
        <taxon>Actinopterygii</taxon>
        <taxon>Neopterygii</taxon>
        <taxon>Teleostei</taxon>
        <taxon>Ostariophysi</taxon>
        <taxon>Cypriniformes</taxon>
        <taxon>Leuciscidae</taxon>
        <taxon>Phoxininae</taxon>
        <taxon>Phoxinus</taxon>
    </lineage>
</organism>
<evidence type="ECO:0000313" key="2">
    <source>
        <dbReference type="EMBL" id="KAK7157313.1"/>
    </source>
</evidence>
<evidence type="ECO:0000256" key="1">
    <source>
        <dbReference type="SAM" id="MobiDB-lite"/>
    </source>
</evidence>
<dbReference type="GO" id="GO:1900449">
    <property type="term" value="P:regulation of glutamate receptor signaling pathway"/>
    <property type="evidence" value="ECO:0007669"/>
    <property type="project" value="InterPro"/>
</dbReference>
<reference evidence="2 3" key="1">
    <citation type="submission" date="2024-02" db="EMBL/GenBank/DDBJ databases">
        <title>Chromosome-level genome assembly of the Eurasian Minnow (Phoxinus phoxinus).</title>
        <authorList>
            <person name="Oriowo T.O."/>
            <person name="Martin S."/>
            <person name="Stange M."/>
            <person name="Chrysostomakis Y."/>
            <person name="Brown T."/>
            <person name="Winkler S."/>
            <person name="Kukowka S."/>
            <person name="Myers E.W."/>
            <person name="Bohne A."/>
        </authorList>
    </citation>
    <scope>NUCLEOTIDE SEQUENCE [LARGE SCALE GENOMIC DNA]</scope>
    <source>
        <strain evidence="2">ZFMK-TIS-60720</strain>
        <tissue evidence="2">Whole Organism</tissue>
    </source>
</reference>
<proteinExistence type="predicted"/>
<dbReference type="EMBL" id="JAYKXH010000009">
    <property type="protein sequence ID" value="KAK7157313.1"/>
    <property type="molecule type" value="Genomic_DNA"/>
</dbReference>
<dbReference type="PANTHER" id="PTHR46902">
    <property type="entry name" value="DOMON DOMAIN-CONTAINING PROTEIN FRRS1L"/>
    <property type="match status" value="1"/>
</dbReference>
<feature type="compositionally biased region" description="Low complexity" evidence="1">
    <location>
        <begin position="242"/>
        <end position="351"/>
    </location>
</feature>
<dbReference type="Proteomes" id="UP001364617">
    <property type="component" value="Unassembled WGS sequence"/>
</dbReference>
<dbReference type="InterPro" id="IPR042789">
    <property type="entry name" value="FRRS1L"/>
</dbReference>
<keyword evidence="3" id="KW-1185">Reference proteome</keyword>
<dbReference type="PANTHER" id="PTHR46902:SF1">
    <property type="entry name" value="DOMON DOMAIN-CONTAINING PROTEIN FRRS1L"/>
    <property type="match status" value="1"/>
</dbReference>
<feature type="region of interest" description="Disordered" evidence="1">
    <location>
        <begin position="239"/>
        <end position="351"/>
    </location>
</feature>
<protein>
    <recommendedName>
        <fullName evidence="4">Ferric-chelate reductase 1</fullName>
    </recommendedName>
</protein>
<dbReference type="AlphaFoldDB" id="A0AAN9H6X4"/>
<evidence type="ECO:0000313" key="3">
    <source>
        <dbReference type="Proteomes" id="UP001364617"/>
    </source>
</evidence>
<name>A0AAN9H6X4_9TELE</name>
<evidence type="ECO:0008006" key="4">
    <source>
        <dbReference type="Google" id="ProtNLM"/>
    </source>
</evidence>
<sequence>MNSAHFPRLKINISTGKDTSRDMESKLMFLVVCVIGCAVSCIKADDNLPTTSLTSNITRNECGKTKLCLDTPKGCDPSGSSQCFFTSVVFTNTSVTVELSGNSTGYIALAAGLTSNISQDGNIIFVCVNNNSRLFFQTKTLYNNTLEITNIPNVTNIQGLIQSSLIQCVFTIHIDETVTFFLSSGNGTHFNTSDIANSQILMFLDIWKGSTNGTVLGAPTSELGSSVLVNLANVNSTNVVSTPAGTTAGTTANTTAGTTANTTAGTTANTTAGTTASTTANTTAGTTAGTTANTTAGTTANTTAGTPAGTTTNTTAGTTAGTTANTTAGTTAGTTANTTAGTTANTTAGTTADTTAKSNASISLSFLSRAAICLLSIFLRLI</sequence>
<dbReference type="GO" id="GO:0099072">
    <property type="term" value="P:regulation of postsynaptic membrane neurotransmitter receptor levels"/>
    <property type="evidence" value="ECO:0007669"/>
    <property type="project" value="TreeGrafter"/>
</dbReference>